<keyword evidence="2" id="KW-1185">Reference proteome</keyword>
<feature type="non-terminal residue" evidence="1">
    <location>
        <position position="34"/>
    </location>
</feature>
<proteinExistence type="predicted"/>
<dbReference type="AlphaFoldDB" id="A0A087SZN8"/>
<reference evidence="1 2" key="1">
    <citation type="submission" date="2013-11" db="EMBL/GenBank/DDBJ databases">
        <title>Genome sequencing of Stegodyphus mimosarum.</title>
        <authorList>
            <person name="Bechsgaard J."/>
        </authorList>
    </citation>
    <scope>NUCLEOTIDE SEQUENCE [LARGE SCALE GENOMIC DNA]</scope>
</reference>
<dbReference type="EMBL" id="KK112698">
    <property type="protein sequence ID" value="KFM58327.1"/>
    <property type="molecule type" value="Genomic_DNA"/>
</dbReference>
<evidence type="ECO:0000313" key="2">
    <source>
        <dbReference type="Proteomes" id="UP000054359"/>
    </source>
</evidence>
<dbReference type="Proteomes" id="UP000054359">
    <property type="component" value="Unassembled WGS sequence"/>
</dbReference>
<name>A0A087SZN8_STEMI</name>
<accession>A0A087SZN8</accession>
<evidence type="ECO:0000313" key="1">
    <source>
        <dbReference type="EMBL" id="KFM58327.1"/>
    </source>
</evidence>
<sequence length="34" mass="3574">MDSLRSSVQGSLPSLASGHVLRFTSASSFVKYAS</sequence>
<protein>
    <submittedName>
        <fullName evidence="1">Uncharacterized protein</fullName>
    </submittedName>
</protein>
<gene>
    <name evidence="1" type="ORF">X975_05029</name>
</gene>
<organism evidence="1 2">
    <name type="scientific">Stegodyphus mimosarum</name>
    <name type="common">African social velvet spider</name>
    <dbReference type="NCBI Taxonomy" id="407821"/>
    <lineage>
        <taxon>Eukaryota</taxon>
        <taxon>Metazoa</taxon>
        <taxon>Ecdysozoa</taxon>
        <taxon>Arthropoda</taxon>
        <taxon>Chelicerata</taxon>
        <taxon>Arachnida</taxon>
        <taxon>Araneae</taxon>
        <taxon>Araneomorphae</taxon>
        <taxon>Entelegynae</taxon>
        <taxon>Eresoidea</taxon>
        <taxon>Eresidae</taxon>
        <taxon>Stegodyphus</taxon>
    </lineage>
</organism>